<accession>A0A3B1AE99</accession>
<gene>
    <name evidence="3" type="ORF">MNBD_GAMMA21-2250</name>
</gene>
<proteinExistence type="predicted"/>
<sequence>MLDHLAPNLVQQFVDSLPGALALVDTNNEIVWVNDSFLRVTTLSSANVVGKQIKDLGNEIQDMFGEGHVYLTATNKRDAYWLACMTIPLGDYRLQYCSDVTQLQGLIEDREGLKTKVAELNPIDQVTGMPNRRALFQNLEQQASRSRRYGNTLSVMILRLSNLSELIRGHGNDNSNEMLLSISQMLNDQMRWADVIGRLDKNEFLFILPETEESATSELRDKIEEQLSKVDIPTSDDSDFELIHEFGMAQWRKGDDVGMLMQRARQSLDGTDEQMVG</sequence>
<dbReference type="CDD" id="cd01949">
    <property type="entry name" value="GGDEF"/>
    <property type="match status" value="1"/>
</dbReference>
<dbReference type="Gene3D" id="3.30.70.270">
    <property type="match status" value="1"/>
</dbReference>
<protein>
    <recommendedName>
        <fullName evidence="4">GGDEF domain-containing protein</fullName>
    </recommendedName>
</protein>
<dbReference type="InterPro" id="IPR052155">
    <property type="entry name" value="Biofilm_reg_signaling"/>
</dbReference>
<feature type="domain" description="PAS" evidence="1">
    <location>
        <begin position="6"/>
        <end position="56"/>
    </location>
</feature>
<evidence type="ECO:0000313" key="3">
    <source>
        <dbReference type="EMBL" id="VAW90916.1"/>
    </source>
</evidence>
<dbReference type="PANTHER" id="PTHR44757">
    <property type="entry name" value="DIGUANYLATE CYCLASE DGCP"/>
    <property type="match status" value="1"/>
</dbReference>
<dbReference type="Pfam" id="PF00990">
    <property type="entry name" value="GGDEF"/>
    <property type="match status" value="1"/>
</dbReference>
<evidence type="ECO:0000259" key="1">
    <source>
        <dbReference type="PROSITE" id="PS50112"/>
    </source>
</evidence>
<dbReference type="PROSITE" id="PS50887">
    <property type="entry name" value="GGDEF"/>
    <property type="match status" value="1"/>
</dbReference>
<dbReference type="InterPro" id="IPR013767">
    <property type="entry name" value="PAS_fold"/>
</dbReference>
<dbReference type="PROSITE" id="PS50112">
    <property type="entry name" value="PAS"/>
    <property type="match status" value="1"/>
</dbReference>
<dbReference type="SUPFAM" id="SSF55785">
    <property type="entry name" value="PYP-like sensor domain (PAS domain)"/>
    <property type="match status" value="1"/>
</dbReference>
<evidence type="ECO:0000259" key="2">
    <source>
        <dbReference type="PROSITE" id="PS50887"/>
    </source>
</evidence>
<evidence type="ECO:0008006" key="4">
    <source>
        <dbReference type="Google" id="ProtNLM"/>
    </source>
</evidence>
<organism evidence="3">
    <name type="scientific">hydrothermal vent metagenome</name>
    <dbReference type="NCBI Taxonomy" id="652676"/>
    <lineage>
        <taxon>unclassified sequences</taxon>
        <taxon>metagenomes</taxon>
        <taxon>ecological metagenomes</taxon>
    </lineage>
</organism>
<feature type="domain" description="GGDEF" evidence="2">
    <location>
        <begin position="151"/>
        <end position="277"/>
    </location>
</feature>
<dbReference type="NCBIfam" id="TIGR00254">
    <property type="entry name" value="GGDEF"/>
    <property type="match status" value="1"/>
</dbReference>
<dbReference type="Gene3D" id="3.30.450.20">
    <property type="entry name" value="PAS domain"/>
    <property type="match status" value="1"/>
</dbReference>
<dbReference type="GO" id="GO:0006355">
    <property type="term" value="P:regulation of DNA-templated transcription"/>
    <property type="evidence" value="ECO:0007669"/>
    <property type="project" value="InterPro"/>
</dbReference>
<dbReference type="PANTHER" id="PTHR44757:SF2">
    <property type="entry name" value="BIOFILM ARCHITECTURE MAINTENANCE PROTEIN MBAA"/>
    <property type="match status" value="1"/>
</dbReference>
<dbReference type="AlphaFoldDB" id="A0A3B1AE99"/>
<dbReference type="EMBL" id="UOFR01000008">
    <property type="protein sequence ID" value="VAW90916.1"/>
    <property type="molecule type" value="Genomic_DNA"/>
</dbReference>
<name>A0A3B1AE99_9ZZZZ</name>
<dbReference type="SMART" id="SM00267">
    <property type="entry name" value="GGDEF"/>
    <property type="match status" value="1"/>
</dbReference>
<dbReference type="Pfam" id="PF00989">
    <property type="entry name" value="PAS"/>
    <property type="match status" value="1"/>
</dbReference>
<dbReference type="InterPro" id="IPR043128">
    <property type="entry name" value="Rev_trsase/Diguanyl_cyclase"/>
</dbReference>
<dbReference type="InterPro" id="IPR000014">
    <property type="entry name" value="PAS"/>
</dbReference>
<dbReference type="InterPro" id="IPR035965">
    <property type="entry name" value="PAS-like_dom_sf"/>
</dbReference>
<dbReference type="SUPFAM" id="SSF55073">
    <property type="entry name" value="Nucleotide cyclase"/>
    <property type="match status" value="1"/>
</dbReference>
<reference evidence="3" key="1">
    <citation type="submission" date="2018-06" db="EMBL/GenBank/DDBJ databases">
        <authorList>
            <person name="Zhirakovskaya E."/>
        </authorList>
    </citation>
    <scope>NUCLEOTIDE SEQUENCE</scope>
</reference>
<dbReference type="InterPro" id="IPR000160">
    <property type="entry name" value="GGDEF_dom"/>
</dbReference>
<dbReference type="InterPro" id="IPR029787">
    <property type="entry name" value="Nucleotide_cyclase"/>
</dbReference>